<sequence>MSFSTGAKNVVSLCFIFSCLLAIKGDFNHSVGPLAICSLQMEDARAYAESCYRLCTRDREPSAHGFVDLYSETSQKGGPDVIRCTKVRIEQTFTETWSFSTISSEPTRTMLDVTRAECDNEIKSICPKSNCYVKAPNSLEAEFHYASDTVVSKDYIELMTLPSGLDYLEEHLRITPALGGESYPASDGQAFLGKALLLWDPNFESPACPFTSVQRHGCDRYDKPADLINCRRSRFVIPNLTDTVELKGHCKGIRRAPSGLLWQWTDVSKSGFPGSKRLALTLPAASETGLEALRYQVAEALDVIDEDMCQTQCEILDLVLRADRKREVLTRIGGSYMVISKSGYLRRCHPAIGCKLVKPHMFCGGPNRVAVSCSGKVFMWNPQKSYLESDMDCPRHTKDSKLTFTVGSHEYNIDDNLHVALPDKEHFGIAHDIVAKTGDMINKELVNPEDLRKSWIAHVERDSSVSITPINEGKNISTWEPDLSFGFEGLKSVGRRVSDFFSRVTLWLSVLLTLAALMLGAKAWGYIRTSAPRSDIKHVRVPTSETSATWM</sequence>
<proteinExistence type="predicted"/>
<keyword evidence="1" id="KW-0472">Membrane</keyword>
<accession>A0A510C2I3</accession>
<organism evidence="2 3">
    <name type="scientific">Trifolium pratense virus B</name>
    <dbReference type="NCBI Taxonomy" id="2448907"/>
    <lineage>
        <taxon>Viruses</taxon>
        <taxon>Riboviria</taxon>
        <taxon>Orthornavirae</taxon>
        <taxon>Negarnaviricota</taxon>
        <taxon>Haploviricotina</taxon>
        <taxon>Monjiviricetes</taxon>
        <taxon>Mononegavirales</taxon>
        <taxon>Rhabdoviridae</taxon>
        <taxon>Betarhabdovirinae</taxon>
        <taxon>Alphacytorhabdovirus</taxon>
        <taxon>Alphacytorhabdovirus betatrifolii</taxon>
        <taxon>Cytorhabdovirus betatrifolii</taxon>
    </lineage>
</organism>
<name>A0A510C2I3_9RHAB</name>
<keyword evidence="1" id="KW-1133">Transmembrane helix</keyword>
<dbReference type="EMBL" id="MH982249">
    <property type="protein sequence ID" value="AYH53272.1"/>
    <property type="molecule type" value="Viral_cRNA"/>
</dbReference>
<dbReference type="RefSeq" id="YP_010798024.1">
    <property type="nucleotide sequence ID" value="NC_076289.1"/>
</dbReference>
<evidence type="ECO:0000256" key="1">
    <source>
        <dbReference type="SAM" id="Phobius"/>
    </source>
</evidence>
<reference evidence="2 3" key="1">
    <citation type="journal article" date="2019" name="Plant Pathol.">
        <title>Molecular and biological properties of two putative new cytorhabdoviruses infecting Trifolium pratense.</title>
        <authorList>
            <person name="Franova J."/>
            <person name="Sarkisova T."/>
            <person name="Jakesova H."/>
            <person name="Koloniuk I."/>
        </authorList>
    </citation>
    <scope>NUCLEOTIDE SEQUENCE [LARGE SCALE GENOMIC DNA]</scope>
    <source>
        <strain evidence="2">1/2014</strain>
    </source>
</reference>
<evidence type="ECO:0000313" key="2">
    <source>
        <dbReference type="EMBL" id="AYH53272.1"/>
    </source>
</evidence>
<dbReference type="GeneID" id="80536059"/>
<keyword evidence="3" id="KW-1185">Reference proteome</keyword>
<dbReference type="KEGG" id="vg:80536059"/>
<evidence type="ECO:0000313" key="3">
    <source>
        <dbReference type="Proteomes" id="UP000681380"/>
    </source>
</evidence>
<keyword evidence="1" id="KW-0812">Transmembrane</keyword>
<dbReference type="Proteomes" id="UP000681380">
    <property type="component" value="Segment"/>
</dbReference>
<protein>
    <submittedName>
        <fullName evidence="2">Putative G protein</fullName>
    </submittedName>
</protein>
<feature type="transmembrane region" description="Helical" evidence="1">
    <location>
        <begin position="506"/>
        <end position="527"/>
    </location>
</feature>